<reference evidence="2 3" key="1">
    <citation type="submission" date="2024-02" db="EMBL/GenBank/DDBJ databases">
        <title>de novo genome assembly of Solanum bulbocastanum strain 11H21.</title>
        <authorList>
            <person name="Hosaka A.J."/>
        </authorList>
    </citation>
    <scope>NUCLEOTIDE SEQUENCE [LARGE SCALE GENOMIC DNA]</scope>
    <source>
        <tissue evidence="2">Young leaves</tissue>
    </source>
</reference>
<sequence length="220" mass="24991">MGEDSQKLVWTSFSKTIVPVALRHNGTYDDMITSVIEATDGSRPILRISIARSLIKPTNSFNDNDSIENENLGDQPNESFCDNSNDNLSDNSMNKPILRISVIARSPIEPTNSFNDNDSVENENLGDQPKGSFYDHSNDNMGDYSMKMYDHSVDVKDQPVDAEIFEHLEEVQEKQELRLQPNHSFSDETNFYMYQTFSIKSELQLLLSEAATRKSLILLQ</sequence>
<comment type="caution">
    <text evidence="2">The sequence shown here is derived from an EMBL/GenBank/DDBJ whole genome shotgun (WGS) entry which is preliminary data.</text>
</comment>
<proteinExistence type="predicted"/>
<accession>A0AAN8TW50</accession>
<organism evidence="2 3">
    <name type="scientific">Solanum bulbocastanum</name>
    <name type="common">Wild potato</name>
    <dbReference type="NCBI Taxonomy" id="147425"/>
    <lineage>
        <taxon>Eukaryota</taxon>
        <taxon>Viridiplantae</taxon>
        <taxon>Streptophyta</taxon>
        <taxon>Embryophyta</taxon>
        <taxon>Tracheophyta</taxon>
        <taxon>Spermatophyta</taxon>
        <taxon>Magnoliopsida</taxon>
        <taxon>eudicotyledons</taxon>
        <taxon>Gunneridae</taxon>
        <taxon>Pentapetalae</taxon>
        <taxon>asterids</taxon>
        <taxon>lamiids</taxon>
        <taxon>Solanales</taxon>
        <taxon>Solanaceae</taxon>
        <taxon>Solanoideae</taxon>
        <taxon>Solaneae</taxon>
        <taxon>Solanum</taxon>
    </lineage>
</organism>
<feature type="compositionally biased region" description="Polar residues" evidence="1">
    <location>
        <begin position="72"/>
        <end position="81"/>
    </location>
</feature>
<keyword evidence="3" id="KW-1185">Reference proteome</keyword>
<gene>
    <name evidence="2" type="ORF">RDI58_007257</name>
</gene>
<dbReference type="AlphaFoldDB" id="A0AAN8TW50"/>
<dbReference type="EMBL" id="JBANQN010000003">
    <property type="protein sequence ID" value="KAK6793804.1"/>
    <property type="molecule type" value="Genomic_DNA"/>
</dbReference>
<dbReference type="Proteomes" id="UP001371456">
    <property type="component" value="Unassembled WGS sequence"/>
</dbReference>
<evidence type="ECO:0000313" key="3">
    <source>
        <dbReference type="Proteomes" id="UP001371456"/>
    </source>
</evidence>
<evidence type="ECO:0000313" key="2">
    <source>
        <dbReference type="EMBL" id="KAK6793804.1"/>
    </source>
</evidence>
<protein>
    <submittedName>
        <fullName evidence="2">Uncharacterized protein</fullName>
    </submittedName>
</protein>
<feature type="region of interest" description="Disordered" evidence="1">
    <location>
        <begin position="109"/>
        <end position="133"/>
    </location>
</feature>
<evidence type="ECO:0000256" key="1">
    <source>
        <dbReference type="SAM" id="MobiDB-lite"/>
    </source>
</evidence>
<name>A0AAN8TW50_SOLBU</name>
<feature type="region of interest" description="Disordered" evidence="1">
    <location>
        <begin position="59"/>
        <end position="84"/>
    </location>
</feature>